<dbReference type="EMBL" id="SJPG01000001">
    <property type="protein sequence ID" value="TWT59340.1"/>
    <property type="molecule type" value="Genomic_DNA"/>
</dbReference>
<dbReference type="AlphaFoldDB" id="A0A5C5X8S6"/>
<reference evidence="1 2" key="1">
    <citation type="submission" date="2019-02" db="EMBL/GenBank/DDBJ databases">
        <title>Deep-cultivation of Planctomycetes and their phenomic and genomic characterization uncovers novel biology.</title>
        <authorList>
            <person name="Wiegand S."/>
            <person name="Jogler M."/>
            <person name="Boedeker C."/>
            <person name="Pinto D."/>
            <person name="Vollmers J."/>
            <person name="Rivas-Marin E."/>
            <person name="Kohn T."/>
            <person name="Peeters S.H."/>
            <person name="Heuer A."/>
            <person name="Rast P."/>
            <person name="Oberbeckmann S."/>
            <person name="Bunk B."/>
            <person name="Jeske O."/>
            <person name="Meyerdierks A."/>
            <person name="Storesund J.E."/>
            <person name="Kallscheuer N."/>
            <person name="Luecker S."/>
            <person name="Lage O.M."/>
            <person name="Pohl T."/>
            <person name="Merkel B.J."/>
            <person name="Hornburger P."/>
            <person name="Mueller R.-W."/>
            <person name="Bruemmer F."/>
            <person name="Labrenz M."/>
            <person name="Spormann A.M."/>
            <person name="Op Den Camp H."/>
            <person name="Overmann J."/>
            <person name="Amann R."/>
            <person name="Jetten M.S.M."/>
            <person name="Mascher T."/>
            <person name="Medema M.H."/>
            <person name="Devos D.P."/>
            <person name="Kaster A.-K."/>
            <person name="Ovreas L."/>
            <person name="Rohde M."/>
            <person name="Galperin M.Y."/>
            <person name="Jogler C."/>
        </authorList>
    </citation>
    <scope>NUCLEOTIDE SEQUENCE [LARGE SCALE GENOMIC DNA]</scope>
    <source>
        <strain evidence="1 2">Pan54</strain>
    </source>
</reference>
<organism evidence="1 2">
    <name type="scientific">Rubinisphaera italica</name>
    <dbReference type="NCBI Taxonomy" id="2527969"/>
    <lineage>
        <taxon>Bacteria</taxon>
        <taxon>Pseudomonadati</taxon>
        <taxon>Planctomycetota</taxon>
        <taxon>Planctomycetia</taxon>
        <taxon>Planctomycetales</taxon>
        <taxon>Planctomycetaceae</taxon>
        <taxon>Rubinisphaera</taxon>
    </lineage>
</organism>
<sequence>MAISHLSQLAWTLLFTVLLENTARAQIEFEKSPIHYSTSEPSNPITELIRKIDSKAVELNYTDERGYLDSLLEVLEISTASQTLVFSKTSRQRRFISPESPRALFFNEDVYVGWIPEGEIIEISVADPQLGAVFYTIDQKQLTNPPKITRQFGQCLLCHASTHTDRIPGHIVRSVHTDRTGMPMLQSVAYRTTDRSPLSERWGGWYVTGTHGEQKHMGNLWSEDSHSWLPTDEESGANLIDLSKKFDPSLYPTSHSDLVALMVLEHQITMHNLITAANIEWRIYCEELKSQETQQENSDSGLSEESNYRLNLLASRIVEGLLFKQEARLLSPVKGTSPFQDDFESKPPFDSQGRSLHQFDLTHRLFKYPCSYLIYSESFNALPEDLLNAVFHQLKLTLNASKDNDNYQIPIPERQAIWSILKETSQNLPHTWQHHFNPKP</sequence>
<dbReference type="RefSeq" id="WP_146501492.1">
    <property type="nucleotide sequence ID" value="NZ_SJPG01000001.1"/>
</dbReference>
<evidence type="ECO:0000313" key="1">
    <source>
        <dbReference type="EMBL" id="TWT59340.1"/>
    </source>
</evidence>
<evidence type="ECO:0000313" key="2">
    <source>
        <dbReference type="Proteomes" id="UP000316095"/>
    </source>
</evidence>
<keyword evidence="2" id="KW-1185">Reference proteome</keyword>
<dbReference type="Proteomes" id="UP000316095">
    <property type="component" value="Unassembled WGS sequence"/>
</dbReference>
<proteinExistence type="predicted"/>
<evidence type="ECO:0008006" key="3">
    <source>
        <dbReference type="Google" id="ProtNLM"/>
    </source>
</evidence>
<accession>A0A5C5X8S6</accession>
<dbReference type="OrthoDB" id="229728at2"/>
<gene>
    <name evidence="1" type="ORF">Pan54_00410</name>
</gene>
<comment type="caution">
    <text evidence="1">The sequence shown here is derived from an EMBL/GenBank/DDBJ whole genome shotgun (WGS) entry which is preliminary data.</text>
</comment>
<name>A0A5C5X8S6_9PLAN</name>
<protein>
    <recommendedName>
        <fullName evidence="3">Cytochrome c domain-containing protein</fullName>
    </recommendedName>
</protein>